<evidence type="ECO:0008006" key="3">
    <source>
        <dbReference type="Google" id="ProtNLM"/>
    </source>
</evidence>
<comment type="caution">
    <text evidence="1">The sequence shown here is derived from an EMBL/GenBank/DDBJ whole genome shotgun (WGS) entry which is preliminary data.</text>
</comment>
<keyword evidence="2" id="KW-1185">Reference proteome</keyword>
<name>A0A0M2R028_9PROT</name>
<dbReference type="Proteomes" id="UP000034491">
    <property type="component" value="Unassembled WGS sequence"/>
</dbReference>
<dbReference type="PANTHER" id="PTHR13696">
    <property type="entry name" value="P-LOOP CONTAINING NUCLEOSIDE TRIPHOSPHATE HYDROLASE"/>
    <property type="match status" value="1"/>
</dbReference>
<dbReference type="SUPFAM" id="SSF52540">
    <property type="entry name" value="P-loop containing nucleoside triphosphate hydrolases"/>
    <property type="match status" value="1"/>
</dbReference>
<dbReference type="STRING" id="1549748.WH95_19610"/>
<dbReference type="InterPro" id="IPR027417">
    <property type="entry name" value="P-loop_NTPase"/>
</dbReference>
<dbReference type="PIRSF" id="PIRSF009320">
    <property type="entry name" value="Nuc_binding_HP_1000"/>
    <property type="match status" value="1"/>
</dbReference>
<protein>
    <recommendedName>
        <fullName evidence="3">Chromosome partitioning protein ParA</fullName>
    </recommendedName>
</protein>
<dbReference type="AlphaFoldDB" id="A0A0M2R028"/>
<evidence type="ECO:0000313" key="1">
    <source>
        <dbReference type="EMBL" id="KKJ75232.1"/>
    </source>
</evidence>
<accession>A0A0M2R028</accession>
<dbReference type="PATRIC" id="fig|1549748.8.peg.3204"/>
<dbReference type="InterPro" id="IPR050678">
    <property type="entry name" value="DNA_Partitioning_ATPase"/>
</dbReference>
<reference evidence="1 2" key="1">
    <citation type="submission" date="2015-03" db="EMBL/GenBank/DDBJ databases">
        <title>Genome sequence of Kiloniella sp. P1-1, isolated from the gut microflora of Pacific white shrimp, Penaeus vannamei.</title>
        <authorList>
            <person name="Shao Z."/>
            <person name="Wang L."/>
            <person name="Li X."/>
        </authorList>
    </citation>
    <scope>NUCLEOTIDE SEQUENCE [LARGE SCALE GENOMIC DNA]</scope>
    <source>
        <strain evidence="1 2">P1-1</strain>
    </source>
</reference>
<dbReference type="Gene3D" id="3.40.50.300">
    <property type="entry name" value="P-loop containing nucleotide triphosphate hydrolases"/>
    <property type="match status" value="1"/>
</dbReference>
<dbReference type="Pfam" id="PF07015">
    <property type="entry name" value="VirC1"/>
    <property type="match status" value="1"/>
</dbReference>
<dbReference type="PANTHER" id="PTHR13696:SF96">
    <property type="entry name" value="COBQ_COBB_MIND_PARA NUCLEOTIDE BINDING DOMAIN-CONTAINING PROTEIN"/>
    <property type="match status" value="1"/>
</dbReference>
<organism evidence="1 2">
    <name type="scientific">Kiloniella litopenaei</name>
    <dbReference type="NCBI Taxonomy" id="1549748"/>
    <lineage>
        <taxon>Bacteria</taxon>
        <taxon>Pseudomonadati</taxon>
        <taxon>Pseudomonadota</taxon>
        <taxon>Alphaproteobacteria</taxon>
        <taxon>Rhodospirillales</taxon>
        <taxon>Kiloniellaceae</taxon>
        <taxon>Kiloniella</taxon>
    </lineage>
</organism>
<dbReference type="EMBL" id="LANI01000037">
    <property type="protein sequence ID" value="KKJ75232.1"/>
    <property type="molecule type" value="Genomic_DNA"/>
</dbReference>
<gene>
    <name evidence="1" type="ORF">WH95_19610</name>
</gene>
<dbReference type="OrthoDB" id="113462at2"/>
<dbReference type="InterPro" id="IPR009744">
    <property type="entry name" value="VirC1"/>
</dbReference>
<proteinExistence type="predicted"/>
<dbReference type="RefSeq" id="WP_046510111.1">
    <property type="nucleotide sequence ID" value="NZ_LANI01000037.1"/>
</dbReference>
<dbReference type="CDD" id="cd02042">
    <property type="entry name" value="ParAB_family"/>
    <property type="match status" value="1"/>
</dbReference>
<sequence>MPTIVLASSKGGVGKTTIALVLAQALVQAGAKVSLIDADPNSPISMWEKRTGKENIPKMLSLELGVTEDNIVEKIDEAAEKNVFVIVDLEGSANLSVSYAIGRADLVLIPTQGSQLDADEAAKVLKLINREAKAYRRTIPFAVALSKTPYIKPRTAKHIESDFKKSNIPILPVEMFERDAFRAIFTFGGTLYDLTQEEVSSPQKAIENAEHFAKGVANYIREQMNG</sequence>
<evidence type="ECO:0000313" key="2">
    <source>
        <dbReference type="Proteomes" id="UP000034491"/>
    </source>
</evidence>